<organism evidence="2 3">
    <name type="scientific">Apostasia shenzhenica</name>
    <dbReference type="NCBI Taxonomy" id="1088818"/>
    <lineage>
        <taxon>Eukaryota</taxon>
        <taxon>Viridiplantae</taxon>
        <taxon>Streptophyta</taxon>
        <taxon>Embryophyta</taxon>
        <taxon>Tracheophyta</taxon>
        <taxon>Spermatophyta</taxon>
        <taxon>Magnoliopsida</taxon>
        <taxon>Liliopsida</taxon>
        <taxon>Asparagales</taxon>
        <taxon>Orchidaceae</taxon>
        <taxon>Apostasioideae</taxon>
        <taxon>Apostasia</taxon>
    </lineage>
</organism>
<evidence type="ECO:0000313" key="3">
    <source>
        <dbReference type="Proteomes" id="UP000236161"/>
    </source>
</evidence>
<keyword evidence="3" id="KW-1185">Reference proteome</keyword>
<keyword evidence="1" id="KW-0175">Coiled coil</keyword>
<dbReference type="PANTHER" id="PTHR33874:SF4">
    <property type="entry name" value="EXPRESSED PROTEIN"/>
    <property type="match status" value="1"/>
</dbReference>
<dbReference type="STRING" id="1088818.A0A2I0B7K1"/>
<sequence length="261" mass="28991">MVGHGHQIPLEVVGTMIEMADVAWNALEHRREQKAVAKEEEEEIHRLRCENHHLSELLAENLSLLHGISSHAPSLANDCPPDLYERLLAVVDTPNFLATLESINREIESRSLGGLLHAEDSDQDLPLSINIDEVDPNLWVLVTHDMAPVGLEEESGIDNEHYILISEENVVDGVANFIARSILENPKAKIMSPEELQNAVTKAVDDIRMGSKLKSVWEAGKVIYALSTWGIFLAGLYRHREIVKATAKGVNASTKFVLKAF</sequence>
<dbReference type="AlphaFoldDB" id="A0A2I0B7K1"/>
<evidence type="ECO:0000256" key="1">
    <source>
        <dbReference type="SAM" id="Coils"/>
    </source>
</evidence>
<protein>
    <submittedName>
        <fullName evidence="2">Uncharacterized protein</fullName>
    </submittedName>
</protein>
<dbReference type="Proteomes" id="UP000236161">
    <property type="component" value="Unassembled WGS sequence"/>
</dbReference>
<dbReference type="OrthoDB" id="845076at2759"/>
<evidence type="ECO:0000313" key="2">
    <source>
        <dbReference type="EMBL" id="PKA63760.1"/>
    </source>
</evidence>
<accession>A0A2I0B7K1</accession>
<dbReference type="EMBL" id="KZ451907">
    <property type="protein sequence ID" value="PKA63760.1"/>
    <property type="molecule type" value="Genomic_DNA"/>
</dbReference>
<reference evidence="2 3" key="1">
    <citation type="journal article" date="2017" name="Nature">
        <title>The Apostasia genome and the evolution of orchids.</title>
        <authorList>
            <person name="Zhang G.Q."/>
            <person name="Liu K.W."/>
            <person name="Li Z."/>
            <person name="Lohaus R."/>
            <person name="Hsiao Y.Y."/>
            <person name="Niu S.C."/>
            <person name="Wang J.Y."/>
            <person name="Lin Y.C."/>
            <person name="Xu Q."/>
            <person name="Chen L.J."/>
            <person name="Yoshida K."/>
            <person name="Fujiwara S."/>
            <person name="Wang Z.W."/>
            <person name="Zhang Y.Q."/>
            <person name="Mitsuda N."/>
            <person name="Wang M."/>
            <person name="Liu G.H."/>
            <person name="Pecoraro L."/>
            <person name="Huang H.X."/>
            <person name="Xiao X.J."/>
            <person name="Lin M."/>
            <person name="Wu X.Y."/>
            <person name="Wu W.L."/>
            <person name="Chen Y.Y."/>
            <person name="Chang S.B."/>
            <person name="Sakamoto S."/>
            <person name="Ohme-Takagi M."/>
            <person name="Yagi M."/>
            <person name="Zeng S.J."/>
            <person name="Shen C.Y."/>
            <person name="Yeh C.M."/>
            <person name="Luo Y.B."/>
            <person name="Tsai W.C."/>
            <person name="Van de Peer Y."/>
            <person name="Liu Z.J."/>
        </authorList>
    </citation>
    <scope>NUCLEOTIDE SEQUENCE [LARGE SCALE GENOMIC DNA]</scope>
    <source>
        <strain evidence="3">cv. Shenzhen</strain>
        <tissue evidence="2">Stem</tissue>
    </source>
</reference>
<dbReference type="PANTHER" id="PTHR33874">
    <property type="entry name" value="RING FINGER PROTEIN"/>
    <property type="match status" value="1"/>
</dbReference>
<name>A0A2I0B7K1_9ASPA</name>
<gene>
    <name evidence="2" type="ORF">AXF42_Ash017044</name>
</gene>
<proteinExistence type="predicted"/>
<feature type="coiled-coil region" evidence="1">
    <location>
        <begin position="30"/>
        <end position="57"/>
    </location>
</feature>